<dbReference type="PANTHER" id="PTHR33986">
    <property type="entry name" value="OS02G0535700 PROTEIN"/>
    <property type="match status" value="1"/>
</dbReference>
<protein>
    <submittedName>
        <fullName evidence="1">Nucleoside-diphosphate sugar epimerase</fullName>
    </submittedName>
</protein>
<evidence type="ECO:0000313" key="2">
    <source>
        <dbReference type="Proteomes" id="UP000541636"/>
    </source>
</evidence>
<accession>A0A846ZR97</accession>
<gene>
    <name evidence="1" type="ORF">HF690_13380</name>
</gene>
<evidence type="ECO:0000313" key="1">
    <source>
        <dbReference type="EMBL" id="NKZ39943.1"/>
    </source>
</evidence>
<dbReference type="EMBL" id="JAAZQD010000005">
    <property type="protein sequence ID" value="NKZ39943.1"/>
    <property type="molecule type" value="Genomic_DNA"/>
</dbReference>
<keyword evidence="2" id="KW-1185">Reference proteome</keyword>
<proteinExistence type="predicted"/>
<sequence length="328" mass="35304">MLENDTKPVSGTAQRCWVLTDGAAGNERQALALAQALELPARNLVLPLRPPWSWLAPRRLPGGRLAVDAGHRHHLAPPWPDLAIGCGRAAALLTRLLPDLSGGTTRCVQILDPRIDPKHWDAVIAPQHDGLTGPNVLNPLGSLNPIDDAWLASGREAFAHLGELPGPRLGVLLGGPRRGAPLDEAWTNRLVAHLRARRQRDGGSVLLLASRRTPDALFERVRDALEGVPGLQWRNVADGPNPYPGVLGWADRLIVTPDSVNMLSEAAATGAPVHTLAPETLPPKLARFHAALRQRGLLHDLEDEAPTTTAPLRETAAIAAELRRRLGL</sequence>
<dbReference type="PANTHER" id="PTHR33986:SF15">
    <property type="entry name" value="MITOCHONDRIAL FISSION PROTEIN ELM1"/>
    <property type="match status" value="1"/>
</dbReference>
<comment type="caution">
    <text evidence="1">The sequence shown here is derived from an EMBL/GenBank/DDBJ whole genome shotgun (WGS) entry which is preliminary data.</text>
</comment>
<reference evidence="1 2" key="1">
    <citation type="journal article" date="2017" name="Int. J. Syst. Evol. Microbiol.">
        <title>Oleiagrimonas citrea sp. nov., a marine bacterium isolated from tidal flat sediment and emended description of the genus Oleiagrimonas Fang et al. 2015 and Oleiagrimonas soli.</title>
        <authorList>
            <person name="Yang S.H."/>
            <person name="Seo H.S."/>
            <person name="Seong C.N."/>
            <person name="Kwon K.K."/>
        </authorList>
    </citation>
    <scope>NUCLEOTIDE SEQUENCE [LARGE SCALE GENOMIC DNA]</scope>
    <source>
        <strain evidence="1 2">MEBiC09124</strain>
    </source>
</reference>
<dbReference type="InterPro" id="IPR009367">
    <property type="entry name" value="Elm1-like"/>
</dbReference>
<dbReference type="RefSeq" id="WP_168609784.1">
    <property type="nucleotide sequence ID" value="NZ_JAAZQD010000005.1"/>
</dbReference>
<dbReference type="AlphaFoldDB" id="A0A846ZR97"/>
<name>A0A846ZR97_9GAMM</name>
<organism evidence="1 2">
    <name type="scientific">Oleiagrimonas citrea</name>
    <dbReference type="NCBI Taxonomy" id="1665687"/>
    <lineage>
        <taxon>Bacteria</taxon>
        <taxon>Pseudomonadati</taxon>
        <taxon>Pseudomonadota</taxon>
        <taxon>Gammaproteobacteria</taxon>
        <taxon>Lysobacterales</taxon>
        <taxon>Rhodanobacteraceae</taxon>
        <taxon>Oleiagrimonas</taxon>
    </lineage>
</organism>
<dbReference type="Pfam" id="PF06258">
    <property type="entry name" value="Mito_fiss_Elm1"/>
    <property type="match status" value="1"/>
</dbReference>
<dbReference type="Proteomes" id="UP000541636">
    <property type="component" value="Unassembled WGS sequence"/>
</dbReference>